<proteinExistence type="predicted"/>
<keyword evidence="2" id="KW-1185">Reference proteome</keyword>
<protein>
    <submittedName>
        <fullName evidence="1">Uncharacterized protein</fullName>
    </submittedName>
</protein>
<comment type="caution">
    <text evidence="1">The sequence shown here is derived from an EMBL/GenBank/DDBJ whole genome shotgun (WGS) entry which is preliminary data.</text>
</comment>
<organism evidence="1 2">
    <name type="scientific">Datura stramonium</name>
    <name type="common">Jimsonweed</name>
    <name type="synonym">Common thornapple</name>
    <dbReference type="NCBI Taxonomy" id="4076"/>
    <lineage>
        <taxon>Eukaryota</taxon>
        <taxon>Viridiplantae</taxon>
        <taxon>Streptophyta</taxon>
        <taxon>Embryophyta</taxon>
        <taxon>Tracheophyta</taxon>
        <taxon>Spermatophyta</taxon>
        <taxon>Magnoliopsida</taxon>
        <taxon>eudicotyledons</taxon>
        <taxon>Gunneridae</taxon>
        <taxon>Pentapetalae</taxon>
        <taxon>asterids</taxon>
        <taxon>lamiids</taxon>
        <taxon>Solanales</taxon>
        <taxon>Solanaceae</taxon>
        <taxon>Solanoideae</taxon>
        <taxon>Datureae</taxon>
        <taxon>Datura</taxon>
    </lineage>
</organism>
<dbReference type="EMBL" id="JACEIK010001804">
    <property type="protein sequence ID" value="MCD7472294.1"/>
    <property type="molecule type" value="Genomic_DNA"/>
</dbReference>
<sequence length="201" mass="23287">MCLVVATHILKTLVHIVEDPIFLQDCENAPGRGMGTIYHFYDGYNCNLCGGQGEHWGDYPNYCASFPKCSNEDVSCSFEFDMNKSKASEGQNVRFERIQVMLQTLLEREYNLEEINKSILANDEPKFFYDHDTNYGNEEEGLDQVEIVSHDWLLKKDQPLGVYKDDHEGNSWMVEEFSKMHIEQSQEVKLLEIATRKLKTN</sequence>
<evidence type="ECO:0000313" key="1">
    <source>
        <dbReference type="EMBL" id="MCD7472294.1"/>
    </source>
</evidence>
<gene>
    <name evidence="1" type="ORF">HAX54_013361</name>
</gene>
<reference evidence="1 2" key="1">
    <citation type="journal article" date="2021" name="BMC Genomics">
        <title>Datura genome reveals duplications of psychoactive alkaloid biosynthetic genes and high mutation rate following tissue culture.</title>
        <authorList>
            <person name="Rajewski A."/>
            <person name="Carter-House D."/>
            <person name="Stajich J."/>
            <person name="Litt A."/>
        </authorList>
    </citation>
    <scope>NUCLEOTIDE SEQUENCE [LARGE SCALE GENOMIC DNA]</scope>
    <source>
        <strain evidence="1">AR-01</strain>
    </source>
</reference>
<evidence type="ECO:0000313" key="2">
    <source>
        <dbReference type="Proteomes" id="UP000823775"/>
    </source>
</evidence>
<dbReference type="Proteomes" id="UP000823775">
    <property type="component" value="Unassembled WGS sequence"/>
</dbReference>
<name>A0ABS8TN09_DATST</name>
<accession>A0ABS8TN09</accession>